<feature type="chain" id="PRO_5015149042" evidence="1">
    <location>
        <begin position="21"/>
        <end position="261"/>
    </location>
</feature>
<protein>
    <submittedName>
        <fullName evidence="3">Dienelactone hydrolase</fullName>
    </submittedName>
</protein>
<dbReference type="InterPro" id="IPR002925">
    <property type="entry name" value="Dienelactn_hydro"/>
</dbReference>
<dbReference type="SUPFAM" id="SSF53474">
    <property type="entry name" value="alpha/beta-Hydrolases"/>
    <property type="match status" value="1"/>
</dbReference>
<evidence type="ECO:0000256" key="1">
    <source>
        <dbReference type="SAM" id="SignalP"/>
    </source>
</evidence>
<dbReference type="Pfam" id="PF01738">
    <property type="entry name" value="DLH"/>
    <property type="match status" value="1"/>
</dbReference>
<dbReference type="KEGG" id="xba:C7S18_22170"/>
<reference evidence="3 4" key="1">
    <citation type="submission" date="2018-03" db="EMBL/GenBank/DDBJ databases">
        <title>Ahniella affigens gen. nov., sp. nov., a gammaproteobacterium isolated from sandy soil near a stream.</title>
        <authorList>
            <person name="Ko Y."/>
            <person name="Kim J.-H."/>
        </authorList>
    </citation>
    <scope>NUCLEOTIDE SEQUENCE [LARGE SCALE GENOMIC DNA]</scope>
    <source>
        <strain evidence="3 4">D13</strain>
    </source>
</reference>
<dbReference type="EMBL" id="CP027860">
    <property type="protein sequence ID" value="AVP99714.1"/>
    <property type="molecule type" value="Genomic_DNA"/>
</dbReference>
<dbReference type="OrthoDB" id="9787933at2"/>
<dbReference type="InterPro" id="IPR029058">
    <property type="entry name" value="AB_hydrolase_fold"/>
</dbReference>
<proteinExistence type="predicted"/>
<organism evidence="3 4">
    <name type="scientific">Ahniella affigens</name>
    <dbReference type="NCBI Taxonomy" id="2021234"/>
    <lineage>
        <taxon>Bacteria</taxon>
        <taxon>Pseudomonadati</taxon>
        <taxon>Pseudomonadota</taxon>
        <taxon>Gammaproteobacteria</taxon>
        <taxon>Lysobacterales</taxon>
        <taxon>Rhodanobacteraceae</taxon>
        <taxon>Ahniella</taxon>
    </lineage>
</organism>
<dbReference type="RefSeq" id="WP_106893633.1">
    <property type="nucleotide sequence ID" value="NZ_CP027860.1"/>
</dbReference>
<keyword evidence="3" id="KW-0378">Hydrolase</keyword>
<gene>
    <name evidence="3" type="ORF">C7S18_22170</name>
</gene>
<feature type="signal peptide" evidence="1">
    <location>
        <begin position="1"/>
        <end position="20"/>
    </location>
</feature>
<name>A0A2P1PY27_9GAMM</name>
<dbReference type="AlphaFoldDB" id="A0A2P1PY27"/>
<sequence length="261" mass="27848">MLTRVLSWCLFGLGSTGALAAMKSEAVAYRLGYTDMAGVLVFDDATDTKRPGLLMVPNWYGVNDGQVEKAKAIAGSKYVIFIADVYGTSVRPTNNEEAGKAAGGMYQDRSVLRQRARAALDAFKGKATDAPIDLNRLGAIGFCFGGATVLELARDGIELAGIASFHGNLGADPKWPVTSIKTPILAMNGADDTYVPAEQISAFTNEMQGAGADFQFVNFGGAVHCFAEPDANSPGCLYNERAAKRGFQMMNNFFDDAFAKH</sequence>
<evidence type="ECO:0000313" key="3">
    <source>
        <dbReference type="EMBL" id="AVP99714.1"/>
    </source>
</evidence>
<evidence type="ECO:0000313" key="4">
    <source>
        <dbReference type="Proteomes" id="UP000241074"/>
    </source>
</evidence>
<dbReference type="Proteomes" id="UP000241074">
    <property type="component" value="Chromosome"/>
</dbReference>
<reference evidence="3 4" key="2">
    <citation type="submission" date="2018-03" db="EMBL/GenBank/DDBJ databases">
        <authorList>
            <person name="Keele B.F."/>
        </authorList>
    </citation>
    <scope>NUCLEOTIDE SEQUENCE [LARGE SCALE GENOMIC DNA]</scope>
    <source>
        <strain evidence="3 4">D13</strain>
    </source>
</reference>
<dbReference type="Gene3D" id="3.40.50.1820">
    <property type="entry name" value="alpha/beta hydrolase"/>
    <property type="match status" value="1"/>
</dbReference>
<feature type="domain" description="Dienelactone hydrolase" evidence="2">
    <location>
        <begin position="41"/>
        <end position="256"/>
    </location>
</feature>
<dbReference type="InterPro" id="IPR050261">
    <property type="entry name" value="FrsA_esterase"/>
</dbReference>
<accession>A0A2P1PY27</accession>
<evidence type="ECO:0000259" key="2">
    <source>
        <dbReference type="Pfam" id="PF01738"/>
    </source>
</evidence>
<keyword evidence="1" id="KW-0732">Signal</keyword>
<keyword evidence="4" id="KW-1185">Reference proteome</keyword>
<dbReference type="PANTHER" id="PTHR22946:SF4">
    <property type="entry name" value="ESTERASE FRSA"/>
    <property type="match status" value="1"/>
</dbReference>
<dbReference type="PANTHER" id="PTHR22946">
    <property type="entry name" value="DIENELACTONE HYDROLASE DOMAIN-CONTAINING PROTEIN-RELATED"/>
    <property type="match status" value="1"/>
</dbReference>
<dbReference type="GO" id="GO:0016787">
    <property type="term" value="F:hydrolase activity"/>
    <property type="evidence" value="ECO:0007669"/>
    <property type="project" value="UniProtKB-KW"/>
</dbReference>